<dbReference type="Pfam" id="PF07963">
    <property type="entry name" value="N_methyl"/>
    <property type="match status" value="1"/>
</dbReference>
<dbReference type="EMBL" id="CP019633">
    <property type="protein sequence ID" value="AQQ10110.1"/>
    <property type="molecule type" value="Genomic_DNA"/>
</dbReference>
<name>A0A1Q2HRT5_9BACT</name>
<dbReference type="RefSeq" id="WP_077541016.1">
    <property type="nucleotide sequence ID" value="NZ_CP019633.1"/>
</dbReference>
<dbReference type="SUPFAM" id="SSF54523">
    <property type="entry name" value="Pili subunits"/>
    <property type="match status" value="1"/>
</dbReference>
<keyword evidence="1" id="KW-0812">Transmembrane</keyword>
<evidence type="ECO:0000256" key="1">
    <source>
        <dbReference type="SAM" id="Phobius"/>
    </source>
</evidence>
<organism evidence="2 3">
    <name type="scientific">Sedimentisphaera cyanobacteriorum</name>
    <dbReference type="NCBI Taxonomy" id="1940790"/>
    <lineage>
        <taxon>Bacteria</taxon>
        <taxon>Pseudomonadati</taxon>
        <taxon>Planctomycetota</taxon>
        <taxon>Phycisphaerae</taxon>
        <taxon>Sedimentisphaerales</taxon>
        <taxon>Sedimentisphaeraceae</taxon>
        <taxon>Sedimentisphaera</taxon>
    </lineage>
</organism>
<accession>A0A1Q2HRT5</accession>
<dbReference type="NCBIfam" id="TIGR02532">
    <property type="entry name" value="IV_pilin_GFxxxE"/>
    <property type="match status" value="1"/>
</dbReference>
<reference evidence="3" key="1">
    <citation type="submission" date="2017-02" db="EMBL/GenBank/DDBJ databases">
        <title>Comparative genomics and description of representatives of a novel lineage of planctomycetes thriving in anoxic sediments.</title>
        <authorList>
            <person name="Spring S."/>
            <person name="Bunk B."/>
            <person name="Sproer C."/>
            <person name="Klenk H.-P."/>
        </authorList>
    </citation>
    <scope>NUCLEOTIDE SEQUENCE [LARGE SCALE GENOMIC DNA]</scope>
    <source>
        <strain evidence="3">L21-RPul-D3</strain>
    </source>
</reference>
<evidence type="ECO:0000313" key="3">
    <source>
        <dbReference type="Proteomes" id="UP000188273"/>
    </source>
</evidence>
<dbReference type="KEGG" id="pbu:L21SP3_01936"/>
<evidence type="ECO:0000313" key="2">
    <source>
        <dbReference type="EMBL" id="AQQ10110.1"/>
    </source>
</evidence>
<feature type="transmembrane region" description="Helical" evidence="1">
    <location>
        <begin position="6"/>
        <end position="29"/>
    </location>
</feature>
<dbReference type="STRING" id="1940790.L21SP3_01936"/>
<dbReference type="InterPro" id="IPR045584">
    <property type="entry name" value="Pilin-like"/>
</dbReference>
<dbReference type="Proteomes" id="UP000188273">
    <property type="component" value="Chromosome"/>
</dbReference>
<dbReference type="Gene3D" id="3.30.700.10">
    <property type="entry name" value="Glycoprotein, Type 4 Pilin"/>
    <property type="match status" value="1"/>
</dbReference>
<proteinExistence type="predicted"/>
<keyword evidence="1" id="KW-1133">Transmembrane helix</keyword>
<gene>
    <name evidence="2" type="ORF">L21SP3_01936</name>
</gene>
<dbReference type="AlphaFoldDB" id="A0A1Q2HRT5"/>
<protein>
    <submittedName>
        <fullName evidence="2">Putative major pilin subunit</fullName>
    </submittedName>
</protein>
<sequence>MNNKAFTLIELLVVISIIALLMAILMPALGRAREQAKMTV</sequence>
<keyword evidence="3" id="KW-1185">Reference proteome</keyword>
<keyword evidence="1" id="KW-0472">Membrane</keyword>
<dbReference type="InterPro" id="IPR012902">
    <property type="entry name" value="N_methyl_site"/>
</dbReference>